<feature type="signal peptide" evidence="2">
    <location>
        <begin position="1"/>
        <end position="23"/>
    </location>
</feature>
<feature type="compositionally biased region" description="Polar residues" evidence="1">
    <location>
        <begin position="254"/>
        <end position="267"/>
    </location>
</feature>
<feature type="compositionally biased region" description="Low complexity" evidence="1">
    <location>
        <begin position="32"/>
        <end position="77"/>
    </location>
</feature>
<sequence length="267" mass="27309">MSRPALTAAIALVAVLPLSPSWADAPPPPALTGPAAAPFGQPQPAGQSSAASAVAPPAAETQASSPTPASRPSAIRPMELPASLPDNFQQLDKAEQLRLLQEQLDVYELYNLLAQKRKSILENMGFGTATAAPAAALPSPPVNTGTTAPSPNRSSGDIGSKLNLAFFSGGTGFGPQPTVQRIHVKSGQRVAEIQIPNMGVRSVHRGSELPDGRHVVDITAEDVIVADPGQDGKTVALGAQAGTPPMASAPPTFTGGQVPTNRQGHTP</sequence>
<proteinExistence type="predicted"/>
<accession>A0A2N3PLX5</accession>
<evidence type="ECO:0000256" key="1">
    <source>
        <dbReference type="SAM" id="MobiDB-lite"/>
    </source>
</evidence>
<feature type="region of interest" description="Disordered" evidence="1">
    <location>
        <begin position="23"/>
        <end position="80"/>
    </location>
</feature>
<keyword evidence="2" id="KW-0732">Signal</keyword>
<evidence type="ECO:0008006" key="5">
    <source>
        <dbReference type="Google" id="ProtNLM"/>
    </source>
</evidence>
<gene>
    <name evidence="3" type="ORF">CWS72_26995</name>
</gene>
<dbReference type="EMBL" id="PIUM01000063">
    <property type="protein sequence ID" value="PKU21396.1"/>
    <property type="molecule type" value="Genomic_DNA"/>
</dbReference>
<feature type="chain" id="PRO_5014775126" description="Type IV pilus biogenesis protein PilP" evidence="2">
    <location>
        <begin position="24"/>
        <end position="267"/>
    </location>
</feature>
<organism evidence="3 4">
    <name type="scientific">Telmatospirillum siberiense</name>
    <dbReference type="NCBI Taxonomy" id="382514"/>
    <lineage>
        <taxon>Bacteria</taxon>
        <taxon>Pseudomonadati</taxon>
        <taxon>Pseudomonadota</taxon>
        <taxon>Alphaproteobacteria</taxon>
        <taxon>Rhodospirillales</taxon>
        <taxon>Rhodospirillaceae</taxon>
        <taxon>Telmatospirillum</taxon>
    </lineage>
</organism>
<evidence type="ECO:0000313" key="4">
    <source>
        <dbReference type="Proteomes" id="UP000233293"/>
    </source>
</evidence>
<evidence type="ECO:0000313" key="3">
    <source>
        <dbReference type="EMBL" id="PKU21396.1"/>
    </source>
</evidence>
<name>A0A2N3PLX5_9PROT</name>
<reference evidence="4" key="1">
    <citation type="submission" date="2017-12" db="EMBL/GenBank/DDBJ databases">
        <title>Draft genome sequence of Telmatospirillum siberiense 26-4b1T, an acidotolerant peatland alphaproteobacterium potentially involved in sulfur cycling.</title>
        <authorList>
            <person name="Hausmann B."/>
            <person name="Pjevac P."/>
            <person name="Schreck K."/>
            <person name="Herbold C.W."/>
            <person name="Daims H."/>
            <person name="Wagner M."/>
            <person name="Pester M."/>
            <person name="Loy A."/>
        </authorList>
    </citation>
    <scope>NUCLEOTIDE SEQUENCE [LARGE SCALE GENOMIC DNA]</scope>
    <source>
        <strain evidence="4">26-4b1</strain>
    </source>
</reference>
<feature type="compositionally biased region" description="Polar residues" evidence="1">
    <location>
        <begin position="142"/>
        <end position="157"/>
    </location>
</feature>
<feature type="region of interest" description="Disordered" evidence="1">
    <location>
        <begin position="234"/>
        <end position="267"/>
    </location>
</feature>
<protein>
    <recommendedName>
        <fullName evidence="5">Type IV pilus biogenesis protein PilP</fullName>
    </recommendedName>
</protein>
<comment type="caution">
    <text evidence="3">The sequence shown here is derived from an EMBL/GenBank/DDBJ whole genome shotgun (WGS) entry which is preliminary data.</text>
</comment>
<dbReference type="Proteomes" id="UP000233293">
    <property type="component" value="Unassembled WGS sequence"/>
</dbReference>
<dbReference type="AlphaFoldDB" id="A0A2N3PLX5"/>
<keyword evidence="4" id="KW-1185">Reference proteome</keyword>
<evidence type="ECO:0000256" key="2">
    <source>
        <dbReference type="SAM" id="SignalP"/>
    </source>
</evidence>
<feature type="region of interest" description="Disordered" evidence="1">
    <location>
        <begin position="137"/>
        <end position="157"/>
    </location>
</feature>